<accession>A0ABX5FY89</accession>
<dbReference type="GeneID" id="95748976"/>
<keyword evidence="2" id="KW-0812">Transmembrane</keyword>
<feature type="region of interest" description="Disordered" evidence="1">
    <location>
        <begin position="60"/>
        <end position="86"/>
    </location>
</feature>
<keyword evidence="2" id="KW-0472">Membrane</keyword>
<dbReference type="Proteomes" id="UP000241645">
    <property type="component" value="Unassembled WGS sequence"/>
</dbReference>
<comment type="caution">
    <text evidence="3">The sequence shown here is derived from an EMBL/GenBank/DDBJ whole genome shotgun (WGS) entry which is preliminary data.</text>
</comment>
<proteinExistence type="predicted"/>
<reference evidence="3 4" key="1">
    <citation type="submission" date="2018-03" db="EMBL/GenBank/DDBJ databases">
        <title>Brevisbacillus phylogenomics.</title>
        <authorList>
            <person name="Dunlap C."/>
        </authorList>
    </citation>
    <scope>NUCLEOTIDE SEQUENCE [LARGE SCALE GENOMIC DNA]</scope>
    <source>
        <strain evidence="3 4">NRRL B-41110</strain>
    </source>
</reference>
<evidence type="ECO:0000313" key="3">
    <source>
        <dbReference type="EMBL" id="PSK14457.1"/>
    </source>
</evidence>
<protein>
    <recommendedName>
        <fullName evidence="5">5-bromo-4-chloroindolyl phosphate hydrolysis protein</fullName>
    </recommendedName>
</protein>
<name>A0ABX5FY89_9BACL</name>
<gene>
    <name evidence="3" type="ORF">C7R92_02295</name>
</gene>
<feature type="transmembrane region" description="Helical" evidence="2">
    <location>
        <begin position="12"/>
        <end position="27"/>
    </location>
</feature>
<dbReference type="EMBL" id="PXZO01000002">
    <property type="protein sequence ID" value="PSK14457.1"/>
    <property type="molecule type" value="Genomic_DNA"/>
</dbReference>
<sequence length="218" mass="25288">MKKRIRYRKRYAFLGAVAGYFIALLASTILPTFIMLAIPLLTAAIGFVFAEKKEQQLSRFTVPEPDQRITSTEAESEQTKREPESTYSSEIREYLQIIKEIVVNENDKRNLDDEISEKTTNLCSKIDTLLPYIETLGSAQTKHDIKMLVMKDLNSVINPFLRLSVENKLNNRRKLLDGLRDINLKLKVISTSIEQHDIYELERKLNLITEKYNAKEIY</sequence>
<evidence type="ECO:0000256" key="2">
    <source>
        <dbReference type="SAM" id="Phobius"/>
    </source>
</evidence>
<evidence type="ECO:0000256" key="1">
    <source>
        <dbReference type="SAM" id="MobiDB-lite"/>
    </source>
</evidence>
<keyword evidence="4" id="KW-1185">Reference proteome</keyword>
<evidence type="ECO:0000313" key="4">
    <source>
        <dbReference type="Proteomes" id="UP000241645"/>
    </source>
</evidence>
<organism evidence="3 4">
    <name type="scientific">Brevibacillus porteri</name>
    <dbReference type="NCBI Taxonomy" id="2126350"/>
    <lineage>
        <taxon>Bacteria</taxon>
        <taxon>Bacillati</taxon>
        <taxon>Bacillota</taxon>
        <taxon>Bacilli</taxon>
        <taxon>Bacillales</taxon>
        <taxon>Paenibacillaceae</taxon>
        <taxon>Brevibacillus</taxon>
    </lineage>
</organism>
<evidence type="ECO:0008006" key="5">
    <source>
        <dbReference type="Google" id="ProtNLM"/>
    </source>
</evidence>
<keyword evidence="2" id="KW-1133">Transmembrane helix</keyword>
<dbReference type="RefSeq" id="WP_106833094.1">
    <property type="nucleotide sequence ID" value="NZ_JARMEW010000014.1"/>
</dbReference>